<evidence type="ECO:0000313" key="1">
    <source>
        <dbReference type="EMBL" id="GJG59649.1"/>
    </source>
</evidence>
<dbReference type="Proteomes" id="UP000825483">
    <property type="component" value="Unassembled WGS sequence"/>
</dbReference>
<dbReference type="AlphaFoldDB" id="A0A9R1CBS4"/>
<proteinExistence type="predicted"/>
<keyword evidence="2" id="KW-1185">Reference proteome</keyword>
<dbReference type="RefSeq" id="WP_223925124.1">
    <property type="nucleotide sequence ID" value="NZ_BPTW01000001.1"/>
</dbReference>
<comment type="caution">
    <text evidence="1">The sequence shown here is derived from an EMBL/GenBank/DDBJ whole genome shotgun (WGS) entry which is preliminary data.</text>
</comment>
<accession>A0A9R1CBS4</accession>
<protein>
    <submittedName>
        <fullName evidence="1">Uncharacterized protein</fullName>
    </submittedName>
</protein>
<name>A0A9R1CBS4_9BACT</name>
<organism evidence="1 2">
    <name type="scientific">Prevotella lacticifex</name>
    <dbReference type="NCBI Taxonomy" id="2854755"/>
    <lineage>
        <taxon>Bacteria</taxon>
        <taxon>Pseudomonadati</taxon>
        <taxon>Bacteroidota</taxon>
        <taxon>Bacteroidia</taxon>
        <taxon>Bacteroidales</taxon>
        <taxon>Prevotellaceae</taxon>
        <taxon>Prevotella</taxon>
    </lineage>
</organism>
<reference evidence="1" key="1">
    <citation type="journal article" date="2022" name="Int. J. Syst. Evol. Microbiol.">
        <title>Prevotella lacticifex sp. nov., isolated from the rumen of cows.</title>
        <authorList>
            <person name="Shinkai T."/>
            <person name="Ikeyama N."/>
            <person name="Kumagai M."/>
            <person name="Ohmori H."/>
            <person name="Sakamoto M."/>
            <person name="Ohkuma M."/>
            <person name="Mitsumori M."/>
        </authorList>
    </citation>
    <scope>NUCLEOTIDE SEQUENCE</scope>
    <source>
        <strain evidence="1">R5076</strain>
    </source>
</reference>
<sequence length="672" mass="71233">MRWGGNAYAESTVVYGRALTADAANNISAWSNDDVKAKGTAKNVWIGTMTIDPAHGLYGTGNGSRSGVLTFDHTANSIQTFDLVYDNLVNAQSAGNYGYMKIGSDIEIKSDQINQNGEVIINGTSYPISNCNKKNINRGGDLWTIHIEINTASNTLNALTLTGNVGGTKAASFTLSEPTALSASATFDKVEVGAYRAKYKVFVALQSIKITEEAQAVTTVPYTINYTNGGNTLKTVTGNNIIGATVSAEKAIDVDGTKYILESTEVPSMTIKATDNILNVPVRKPYTATLNVTKNINGTATTTSTTLTETDDHEAVWSYAFPIYAKGSDGVYYKTDATTFGESGTFTDGETIDKTVEYNTADNDIVFFNEGEANESNNIVNYNYSNGYDGHVKGQNARNRGISVGTLEAGRYSFDVVFTGVHGRSLGLRHASDDPIVSIQSTKKGESSTEFTLDSSTSDLFINGANDQKDAKKTNQSEDFDYVVIKRVNNVSAEVDATSSLTSFCSTSTVTVPEDVIIYIATANDANTVTLNRVDTKVIPANTGVILYSAVTGAKTLTVGGTADASLYASNIFKAATSAVTAGDNTYALIKGQQSFAKVAEGVTIPAGKAYLEATANGKLNISFGGATTGISSISSEATADSNAPMYNLAGQRVNSSYKGVVIKNGRKFINK</sequence>
<dbReference type="EMBL" id="BPUB01000002">
    <property type="protein sequence ID" value="GJG59649.1"/>
    <property type="molecule type" value="Genomic_DNA"/>
</dbReference>
<dbReference type="GeneID" id="72466306"/>
<evidence type="ECO:0000313" key="2">
    <source>
        <dbReference type="Proteomes" id="UP000825483"/>
    </source>
</evidence>
<gene>
    <name evidence="1" type="ORF">PRLR5076_25000</name>
</gene>